<protein>
    <submittedName>
        <fullName evidence="1">Uncharacterized protein</fullName>
    </submittedName>
</protein>
<evidence type="ECO:0000313" key="1">
    <source>
        <dbReference type="EMBL" id="ORY57935.1"/>
    </source>
</evidence>
<sequence>MYFTNRFGKYNIRYNIDDNTKILNKTPTCFKNLGTLFQKKNYDALFDVAEFKILENVDIYQTMGNIYHNYFIKNSLHNLDQPFEKKGNIPSTIDLHERLQNSLRSLHKRYYKRSLDDDNNYNFEETTDYEDYEDYGEYEDYNKYEVEDTVLPLSETCLYAVKTHLNMALTKYYIENYYSENQTNNINNNNNNNK</sequence>
<reference evidence="1 2" key="1">
    <citation type="submission" date="2016-08" db="EMBL/GenBank/DDBJ databases">
        <title>A Parts List for Fungal Cellulosomes Revealed by Comparative Genomics.</title>
        <authorList>
            <consortium name="DOE Joint Genome Institute"/>
            <person name="Haitjema C.H."/>
            <person name="Gilmore S.P."/>
            <person name="Henske J.K."/>
            <person name="Solomon K.V."/>
            <person name="De Groot R."/>
            <person name="Kuo A."/>
            <person name="Mondo S.J."/>
            <person name="Salamov A.A."/>
            <person name="Labutti K."/>
            <person name="Zhao Z."/>
            <person name="Chiniquy J."/>
            <person name="Barry K."/>
            <person name="Brewer H.M."/>
            <person name="Purvine S.O."/>
            <person name="Wright A.T."/>
            <person name="Boxma B."/>
            <person name="Van Alen T."/>
            <person name="Hackstein J.H."/>
            <person name="Baker S.E."/>
            <person name="Grigoriev I.V."/>
            <person name="O'Malley M.A."/>
        </authorList>
    </citation>
    <scope>NUCLEOTIDE SEQUENCE [LARGE SCALE GENOMIC DNA]</scope>
    <source>
        <strain evidence="1 2">G1</strain>
    </source>
</reference>
<dbReference type="EMBL" id="MCOG01000068">
    <property type="protein sequence ID" value="ORY57935.1"/>
    <property type="molecule type" value="Genomic_DNA"/>
</dbReference>
<comment type="caution">
    <text evidence="1">The sequence shown here is derived from an EMBL/GenBank/DDBJ whole genome shotgun (WGS) entry which is preliminary data.</text>
</comment>
<accession>A0A1Y2DGU2</accession>
<organism evidence="1 2">
    <name type="scientific">Neocallimastix californiae</name>
    <dbReference type="NCBI Taxonomy" id="1754190"/>
    <lineage>
        <taxon>Eukaryota</taxon>
        <taxon>Fungi</taxon>
        <taxon>Fungi incertae sedis</taxon>
        <taxon>Chytridiomycota</taxon>
        <taxon>Chytridiomycota incertae sedis</taxon>
        <taxon>Neocallimastigomycetes</taxon>
        <taxon>Neocallimastigales</taxon>
        <taxon>Neocallimastigaceae</taxon>
        <taxon>Neocallimastix</taxon>
    </lineage>
</organism>
<evidence type="ECO:0000313" key="2">
    <source>
        <dbReference type="Proteomes" id="UP000193920"/>
    </source>
</evidence>
<dbReference type="InterPro" id="IPR042089">
    <property type="entry name" value="Peptidase_M13_dom_2"/>
</dbReference>
<keyword evidence="2" id="KW-1185">Reference proteome</keyword>
<dbReference type="Proteomes" id="UP000193920">
    <property type="component" value="Unassembled WGS sequence"/>
</dbReference>
<dbReference type="AlphaFoldDB" id="A0A1Y2DGU2"/>
<dbReference type="Gene3D" id="1.10.1380.10">
    <property type="entry name" value="Neutral endopeptidase , domain2"/>
    <property type="match status" value="1"/>
</dbReference>
<name>A0A1Y2DGU2_9FUNG</name>
<proteinExistence type="predicted"/>
<gene>
    <name evidence="1" type="ORF">LY90DRAFT_506332</name>
</gene>